<dbReference type="RefSeq" id="WP_146740297.1">
    <property type="nucleotide sequence ID" value="NZ_QLSV01000002.1"/>
</dbReference>
<proteinExistence type="predicted"/>
<name>A0A328WZ49_9FLAO</name>
<dbReference type="Proteomes" id="UP000249518">
    <property type="component" value="Unassembled WGS sequence"/>
</dbReference>
<organism evidence="2 3">
    <name type="scientific">Flavobacterium lacus</name>
    <dbReference type="NCBI Taxonomy" id="1353778"/>
    <lineage>
        <taxon>Bacteria</taxon>
        <taxon>Pseudomonadati</taxon>
        <taxon>Bacteroidota</taxon>
        <taxon>Flavobacteriia</taxon>
        <taxon>Flavobacteriales</taxon>
        <taxon>Flavobacteriaceae</taxon>
        <taxon>Flavobacterium</taxon>
    </lineage>
</organism>
<comment type="caution">
    <text evidence="2">The sequence shown here is derived from an EMBL/GenBank/DDBJ whole genome shotgun (WGS) entry which is preliminary data.</text>
</comment>
<feature type="signal peptide" evidence="1">
    <location>
        <begin position="1"/>
        <end position="18"/>
    </location>
</feature>
<evidence type="ECO:0000313" key="2">
    <source>
        <dbReference type="EMBL" id="RAR50396.1"/>
    </source>
</evidence>
<dbReference type="AlphaFoldDB" id="A0A328WZ49"/>
<gene>
    <name evidence="2" type="ORF">B0I10_102196</name>
</gene>
<evidence type="ECO:0000313" key="3">
    <source>
        <dbReference type="Proteomes" id="UP000249518"/>
    </source>
</evidence>
<keyword evidence="3" id="KW-1185">Reference proteome</keyword>
<reference evidence="2 3" key="1">
    <citation type="submission" date="2018-06" db="EMBL/GenBank/DDBJ databases">
        <title>Genomic Encyclopedia of Type Strains, Phase III (KMG-III): the genomes of soil and plant-associated and newly described type strains.</title>
        <authorList>
            <person name="Whitman W."/>
        </authorList>
    </citation>
    <scope>NUCLEOTIDE SEQUENCE [LARGE SCALE GENOMIC DNA]</scope>
    <source>
        <strain evidence="2 3">CGMCC 1.12504</strain>
    </source>
</reference>
<accession>A0A328WZ49</accession>
<dbReference type="EMBL" id="QLSV01000002">
    <property type="protein sequence ID" value="RAR50396.1"/>
    <property type="molecule type" value="Genomic_DNA"/>
</dbReference>
<evidence type="ECO:0008006" key="4">
    <source>
        <dbReference type="Google" id="ProtNLM"/>
    </source>
</evidence>
<dbReference type="OrthoDB" id="1244564at2"/>
<protein>
    <recommendedName>
        <fullName evidence="4">Outer membrane protein with beta-barrel domain</fullName>
    </recommendedName>
</protein>
<sequence length="213" mass="24803">MKSRILLFVLFFSTTLFAQEEEMVEEQLFPNEIVFDFSGFYTPILNTNFVGFSMDIRYYIRENWASGINISYASRKTNTDFRYDVLSPAVQYSEISWLNQFDLLKKEKFRIGLQLSNGLAMATLVDRDIVEEFWDEYGVTESAKRIQTNYFYILQPGIEASVRVYDNRRFPDVYLTAEAKYRKAMGTPKFAATSDFESYYVGVGISLVGFLEN</sequence>
<feature type="chain" id="PRO_5016381993" description="Outer membrane protein with beta-barrel domain" evidence="1">
    <location>
        <begin position="19"/>
        <end position="213"/>
    </location>
</feature>
<keyword evidence="1" id="KW-0732">Signal</keyword>
<evidence type="ECO:0000256" key="1">
    <source>
        <dbReference type="SAM" id="SignalP"/>
    </source>
</evidence>